<organism evidence="6 7">
    <name type="scientific">Halalkaliarchaeum desulfuricum</name>
    <dbReference type="NCBI Taxonomy" id="2055893"/>
    <lineage>
        <taxon>Archaea</taxon>
        <taxon>Methanobacteriati</taxon>
        <taxon>Methanobacteriota</taxon>
        <taxon>Stenosarchaea group</taxon>
        <taxon>Halobacteria</taxon>
        <taxon>Halobacteriales</taxon>
        <taxon>Haloferacaceae</taxon>
        <taxon>Halalkaliarchaeum</taxon>
    </lineage>
</organism>
<sequence>MSAHESPKITAIHTAMTSTSSTSGPELLDERSLGGIFVHLLGLLTGFLGPAVVYVVSDHEYTRTNARHALNWHITVFVLSIVAMVTFFLGADELTVGGEPVELSLLPAPLDTVFGIVGMILVVIMMIALLLTFVYTIVATLKAIFGSIWPYPGSVDFVGWFH</sequence>
<comment type="subcellular location">
    <subcellularLocation>
        <location evidence="1">Membrane</location>
        <topology evidence="1">Multi-pass membrane protein</topology>
    </subcellularLocation>
</comment>
<accession>A0A343TJN4</accession>
<dbReference type="Proteomes" id="UP000263012">
    <property type="component" value="Chromosome"/>
</dbReference>
<evidence type="ECO:0000313" key="6">
    <source>
        <dbReference type="EMBL" id="AUX09306.1"/>
    </source>
</evidence>
<evidence type="ECO:0000313" key="7">
    <source>
        <dbReference type="Proteomes" id="UP000263012"/>
    </source>
</evidence>
<feature type="transmembrane region" description="Helical" evidence="5">
    <location>
        <begin position="69"/>
        <end position="91"/>
    </location>
</feature>
<evidence type="ECO:0000256" key="1">
    <source>
        <dbReference type="ARBA" id="ARBA00004141"/>
    </source>
</evidence>
<dbReference type="EMBL" id="CP025066">
    <property type="protein sequence ID" value="AUX09306.1"/>
    <property type="molecule type" value="Genomic_DNA"/>
</dbReference>
<evidence type="ECO:0000256" key="2">
    <source>
        <dbReference type="ARBA" id="ARBA00022692"/>
    </source>
</evidence>
<reference evidence="7" key="1">
    <citation type="submission" date="2017-11" db="EMBL/GenBank/DDBJ databases">
        <title>Phenotypic and genomic properties of facultatively anaerobic sulfur-reducing natronoarchaea from hypersaline soda lakes.</title>
        <authorList>
            <person name="Sorokin D.Y."/>
            <person name="Kublanov I.V."/>
            <person name="Roman P."/>
            <person name="Sinninghe Damste J.S."/>
            <person name="Golyshin P.N."/>
            <person name="Rojo D."/>
            <person name="Ciordia S."/>
            <person name="Mena M.D.C."/>
            <person name="Ferrer M."/>
            <person name="Messina E."/>
            <person name="Smedile F."/>
            <person name="La Spada G."/>
            <person name="La Cono V."/>
            <person name="Yakimov M.M."/>
        </authorList>
    </citation>
    <scope>NUCLEOTIDE SEQUENCE [LARGE SCALE GENOMIC DNA]</scope>
    <source>
        <strain evidence="7">AArc-Sl</strain>
    </source>
</reference>
<gene>
    <name evidence="6" type="ORF">AArcSl_1677</name>
</gene>
<keyword evidence="7" id="KW-1185">Reference proteome</keyword>
<evidence type="ECO:0000256" key="3">
    <source>
        <dbReference type="ARBA" id="ARBA00022989"/>
    </source>
</evidence>
<feature type="transmembrane region" description="Helical" evidence="5">
    <location>
        <begin position="113"/>
        <end position="138"/>
    </location>
</feature>
<keyword evidence="4 5" id="KW-0472">Membrane</keyword>
<dbReference type="InterPro" id="IPR019109">
    <property type="entry name" value="MamF_MmsF"/>
</dbReference>
<feature type="transmembrane region" description="Helical" evidence="5">
    <location>
        <begin position="36"/>
        <end position="57"/>
    </location>
</feature>
<dbReference type="AlphaFoldDB" id="A0A343TJN4"/>
<proteinExistence type="predicted"/>
<evidence type="ECO:0000256" key="5">
    <source>
        <dbReference type="SAM" id="Phobius"/>
    </source>
</evidence>
<dbReference type="KEGG" id="hdf:AArcSl_1677"/>
<keyword evidence="3 5" id="KW-1133">Transmembrane helix</keyword>
<keyword evidence="2 5" id="KW-0812">Transmembrane</keyword>
<name>A0A343TJN4_9EURY</name>
<dbReference type="Pfam" id="PF09685">
    <property type="entry name" value="MamF_MmsF"/>
    <property type="match status" value="1"/>
</dbReference>
<evidence type="ECO:0000256" key="4">
    <source>
        <dbReference type="ARBA" id="ARBA00023136"/>
    </source>
</evidence>
<protein>
    <submittedName>
        <fullName evidence="6">Uncharacterized protein</fullName>
    </submittedName>
</protein>